<accession>A0A9W6VVT5</accession>
<evidence type="ECO:0000313" key="2">
    <source>
        <dbReference type="EMBL" id="GLY80061.1"/>
    </source>
</evidence>
<dbReference type="Proteomes" id="UP001165135">
    <property type="component" value="Unassembled WGS sequence"/>
</dbReference>
<gene>
    <name evidence="2" type="ORF">Airi01_083280</name>
</gene>
<dbReference type="Pfam" id="PF15650">
    <property type="entry name" value="Tox-REase-9"/>
    <property type="match status" value="1"/>
</dbReference>
<dbReference type="InterPro" id="IPR028902">
    <property type="entry name" value="Tox-REase-9_dom"/>
</dbReference>
<reference evidence="2" key="1">
    <citation type="submission" date="2023-03" db="EMBL/GenBank/DDBJ databases">
        <title>Actinoallomurus iriomotensis NBRC 103681.</title>
        <authorList>
            <person name="Ichikawa N."/>
            <person name="Sato H."/>
            <person name="Tonouchi N."/>
        </authorList>
    </citation>
    <scope>NUCLEOTIDE SEQUENCE</scope>
    <source>
        <strain evidence="2">NBRC 103681</strain>
    </source>
</reference>
<dbReference type="AlphaFoldDB" id="A0A9W6VVT5"/>
<organism evidence="2 3">
    <name type="scientific">Actinoallomurus iriomotensis</name>
    <dbReference type="NCBI Taxonomy" id="478107"/>
    <lineage>
        <taxon>Bacteria</taxon>
        <taxon>Bacillati</taxon>
        <taxon>Actinomycetota</taxon>
        <taxon>Actinomycetes</taxon>
        <taxon>Streptosporangiales</taxon>
        <taxon>Thermomonosporaceae</taxon>
        <taxon>Actinoallomurus</taxon>
    </lineage>
</organism>
<feature type="domain" description="Tox-REase-9" evidence="1">
    <location>
        <begin position="82"/>
        <end position="118"/>
    </location>
</feature>
<dbReference type="EMBL" id="BSTJ01000013">
    <property type="protein sequence ID" value="GLY80061.1"/>
    <property type="molecule type" value="Genomic_DNA"/>
</dbReference>
<comment type="caution">
    <text evidence="2">The sequence shown here is derived from an EMBL/GenBank/DDBJ whole genome shotgun (WGS) entry which is preliminary data.</text>
</comment>
<evidence type="ECO:0000313" key="3">
    <source>
        <dbReference type="Proteomes" id="UP001165135"/>
    </source>
</evidence>
<name>A0A9W6VVT5_9ACTN</name>
<sequence>MEVHGLAVAVRVVLVGIGVAEFGCSACAAWLGELRFYTVVQAGQVVHNGPEWGEHLDSLGYAPGRAISPDSIPDGFTDGGFPVELKPDTRSGIKAGTRQLRRYMNEMGVDYGELWTYTQTPDGVSFRLAAMPKSPYRWFKW</sequence>
<proteinExistence type="predicted"/>
<evidence type="ECO:0000259" key="1">
    <source>
        <dbReference type="Pfam" id="PF15650"/>
    </source>
</evidence>
<protein>
    <recommendedName>
        <fullName evidence="1">Tox-REase-9 domain-containing protein</fullName>
    </recommendedName>
</protein>